<dbReference type="PROSITE" id="PS50910">
    <property type="entry name" value="HEPN"/>
    <property type="match status" value="1"/>
</dbReference>
<protein>
    <recommendedName>
        <fullName evidence="1">HEPN domain-containing protein</fullName>
    </recommendedName>
</protein>
<dbReference type="InterPro" id="IPR007842">
    <property type="entry name" value="HEPN_dom"/>
</dbReference>
<dbReference type="Pfam" id="PF05168">
    <property type="entry name" value="HEPN"/>
    <property type="match status" value="1"/>
</dbReference>
<dbReference type="SMART" id="SM00748">
    <property type="entry name" value="HEPN"/>
    <property type="match status" value="1"/>
</dbReference>
<organism evidence="2 3">
    <name type="scientific">Candidatus Shapirobacteria bacterium CG09_land_8_20_14_0_10_47_13</name>
    <dbReference type="NCBI Taxonomy" id="1974481"/>
    <lineage>
        <taxon>Bacteria</taxon>
        <taxon>Candidatus Shapironibacteriota</taxon>
    </lineage>
</organism>
<evidence type="ECO:0000259" key="1">
    <source>
        <dbReference type="PROSITE" id="PS50910"/>
    </source>
</evidence>
<gene>
    <name evidence="2" type="ORF">COT65_00105</name>
</gene>
<reference evidence="3" key="1">
    <citation type="submission" date="2017-09" db="EMBL/GenBank/DDBJ databases">
        <title>Depth-based differentiation of microbial function through sediment-hosted aquifers and enrichment of novel symbionts in the deep terrestrial subsurface.</title>
        <authorList>
            <person name="Probst A.J."/>
            <person name="Ladd B."/>
            <person name="Jarett J.K."/>
            <person name="Geller-Mcgrath D.E."/>
            <person name="Sieber C.M.K."/>
            <person name="Emerson J.B."/>
            <person name="Anantharaman K."/>
            <person name="Thomas B.C."/>
            <person name="Malmstrom R."/>
            <person name="Stieglmeier M."/>
            <person name="Klingl A."/>
            <person name="Woyke T."/>
            <person name="Ryan C.M."/>
            <person name="Banfield J.F."/>
        </authorList>
    </citation>
    <scope>NUCLEOTIDE SEQUENCE [LARGE SCALE GENOMIC DNA]</scope>
</reference>
<evidence type="ECO:0000313" key="3">
    <source>
        <dbReference type="Proteomes" id="UP000230033"/>
    </source>
</evidence>
<evidence type="ECO:0000313" key="2">
    <source>
        <dbReference type="EMBL" id="PIS14188.1"/>
    </source>
</evidence>
<sequence>MKPPKYQKDIEDFLATAENELKYIQWDLKGKLYVAVSFWSQQVAEKSLKALWLFFGKKPIKIHSLERLAKEVEELAPEINQIREKLRFLDKFYIATRYPNGHLLEGELKEDDALKAKKCAEEIFDFVRKKMGSSG</sequence>
<dbReference type="EMBL" id="PEZJ01000003">
    <property type="protein sequence ID" value="PIS14188.1"/>
    <property type="molecule type" value="Genomic_DNA"/>
</dbReference>
<dbReference type="Proteomes" id="UP000230033">
    <property type="component" value="Unassembled WGS sequence"/>
</dbReference>
<proteinExistence type="predicted"/>
<accession>A0A2H0WQH9</accession>
<dbReference type="Gene3D" id="1.20.120.330">
    <property type="entry name" value="Nucleotidyltransferases domain 2"/>
    <property type="match status" value="1"/>
</dbReference>
<name>A0A2H0WQH9_9BACT</name>
<dbReference type="SUPFAM" id="SSF81593">
    <property type="entry name" value="Nucleotidyltransferase substrate binding subunit/domain"/>
    <property type="match status" value="1"/>
</dbReference>
<comment type="caution">
    <text evidence="2">The sequence shown here is derived from an EMBL/GenBank/DDBJ whole genome shotgun (WGS) entry which is preliminary data.</text>
</comment>
<feature type="domain" description="HEPN" evidence="1">
    <location>
        <begin position="14"/>
        <end position="123"/>
    </location>
</feature>
<dbReference type="AlphaFoldDB" id="A0A2H0WQH9"/>